<dbReference type="EMBL" id="QXGH01000044">
    <property type="protein sequence ID" value="RHW23560.1"/>
    <property type="molecule type" value="Genomic_DNA"/>
</dbReference>
<dbReference type="CDD" id="cd01392">
    <property type="entry name" value="HTH_LacI"/>
    <property type="match status" value="1"/>
</dbReference>
<evidence type="ECO:0000256" key="1">
    <source>
        <dbReference type="ARBA" id="ARBA00023015"/>
    </source>
</evidence>
<dbReference type="CDD" id="cd06267">
    <property type="entry name" value="PBP1_LacI_sugar_binding-like"/>
    <property type="match status" value="1"/>
</dbReference>
<dbReference type="PROSITE" id="PS50932">
    <property type="entry name" value="HTH_LACI_2"/>
    <property type="match status" value="1"/>
</dbReference>
<dbReference type="InterPro" id="IPR000843">
    <property type="entry name" value="HTH_LacI"/>
</dbReference>
<dbReference type="InterPro" id="IPR046335">
    <property type="entry name" value="LacI/GalR-like_sensor"/>
</dbReference>
<protein>
    <submittedName>
        <fullName evidence="6">LacI family transcriptional regulator</fullName>
    </submittedName>
</protein>
<comment type="caution">
    <text evidence="6">The sequence shown here is derived from an EMBL/GenBank/DDBJ whole genome shotgun (WGS) entry which is preliminary data.</text>
</comment>
<keyword evidence="3" id="KW-0804">Transcription</keyword>
<dbReference type="Gene3D" id="3.40.50.2300">
    <property type="match status" value="2"/>
</dbReference>
<proteinExistence type="predicted"/>
<dbReference type="Pfam" id="PF00356">
    <property type="entry name" value="LacI"/>
    <property type="match status" value="1"/>
</dbReference>
<evidence type="ECO:0000256" key="4">
    <source>
        <dbReference type="SAM" id="MobiDB-lite"/>
    </source>
</evidence>
<name>A0A417XTA9_9ACTN</name>
<dbReference type="InterPro" id="IPR028082">
    <property type="entry name" value="Peripla_BP_I"/>
</dbReference>
<keyword evidence="7" id="KW-1185">Reference proteome</keyword>
<dbReference type="Proteomes" id="UP000283644">
    <property type="component" value="Unassembled WGS sequence"/>
</dbReference>
<dbReference type="SUPFAM" id="SSF47413">
    <property type="entry name" value="lambda repressor-like DNA-binding domains"/>
    <property type="match status" value="1"/>
</dbReference>
<evidence type="ECO:0000313" key="7">
    <source>
        <dbReference type="Proteomes" id="UP000283644"/>
    </source>
</evidence>
<evidence type="ECO:0000256" key="2">
    <source>
        <dbReference type="ARBA" id="ARBA00023125"/>
    </source>
</evidence>
<dbReference type="PANTHER" id="PTHR30146">
    <property type="entry name" value="LACI-RELATED TRANSCRIPTIONAL REPRESSOR"/>
    <property type="match status" value="1"/>
</dbReference>
<evidence type="ECO:0000256" key="3">
    <source>
        <dbReference type="ARBA" id="ARBA00023163"/>
    </source>
</evidence>
<evidence type="ECO:0000313" key="6">
    <source>
        <dbReference type="EMBL" id="RHW23560.1"/>
    </source>
</evidence>
<dbReference type="OrthoDB" id="4268837at2"/>
<dbReference type="GO" id="GO:0000976">
    <property type="term" value="F:transcription cis-regulatory region binding"/>
    <property type="evidence" value="ECO:0007669"/>
    <property type="project" value="TreeGrafter"/>
</dbReference>
<dbReference type="SUPFAM" id="SSF53822">
    <property type="entry name" value="Periplasmic binding protein-like I"/>
    <property type="match status" value="1"/>
</dbReference>
<dbReference type="SMART" id="SM00354">
    <property type="entry name" value="HTH_LACI"/>
    <property type="match status" value="1"/>
</dbReference>
<reference evidence="6 7" key="1">
    <citation type="submission" date="2018-09" db="EMBL/GenBank/DDBJ databases">
        <title>Genome sequencing of Nocardioides immobilis CCTCC AB 2017083 for comparison to Nocardioides silvaticus.</title>
        <authorList>
            <person name="Li C."/>
            <person name="Wang G."/>
        </authorList>
    </citation>
    <scope>NUCLEOTIDE SEQUENCE [LARGE SCALE GENOMIC DNA]</scope>
    <source>
        <strain evidence="6 7">CCTCC AB 2017083</strain>
    </source>
</reference>
<dbReference type="InterPro" id="IPR010982">
    <property type="entry name" value="Lambda_DNA-bd_dom_sf"/>
</dbReference>
<dbReference type="AlphaFoldDB" id="A0A417XTA9"/>
<organism evidence="6 7">
    <name type="scientific">Nocardioides immobilis</name>
    <dbReference type="NCBI Taxonomy" id="2049295"/>
    <lineage>
        <taxon>Bacteria</taxon>
        <taxon>Bacillati</taxon>
        <taxon>Actinomycetota</taxon>
        <taxon>Actinomycetes</taxon>
        <taxon>Propionibacteriales</taxon>
        <taxon>Nocardioidaceae</taxon>
        <taxon>Nocardioides</taxon>
    </lineage>
</organism>
<feature type="domain" description="HTH lacI-type" evidence="5">
    <location>
        <begin position="89"/>
        <end position="143"/>
    </location>
</feature>
<dbReference type="Gene3D" id="1.10.260.40">
    <property type="entry name" value="lambda repressor-like DNA-binding domains"/>
    <property type="match status" value="1"/>
</dbReference>
<feature type="compositionally biased region" description="Basic residues" evidence="4">
    <location>
        <begin position="33"/>
        <end position="50"/>
    </location>
</feature>
<dbReference type="Pfam" id="PF13377">
    <property type="entry name" value="Peripla_BP_3"/>
    <property type="match status" value="1"/>
</dbReference>
<dbReference type="GO" id="GO:0003700">
    <property type="term" value="F:DNA-binding transcription factor activity"/>
    <property type="evidence" value="ECO:0007669"/>
    <property type="project" value="TreeGrafter"/>
</dbReference>
<feature type="compositionally biased region" description="Low complexity" evidence="4">
    <location>
        <begin position="1"/>
        <end position="32"/>
    </location>
</feature>
<gene>
    <name evidence="6" type="ORF">D0Z08_29010</name>
</gene>
<feature type="region of interest" description="Disordered" evidence="4">
    <location>
        <begin position="1"/>
        <end position="90"/>
    </location>
</feature>
<dbReference type="PANTHER" id="PTHR30146:SF109">
    <property type="entry name" value="HTH-TYPE TRANSCRIPTIONAL REGULATOR GALS"/>
    <property type="match status" value="1"/>
</dbReference>
<dbReference type="PROSITE" id="PS00356">
    <property type="entry name" value="HTH_LACI_1"/>
    <property type="match status" value="1"/>
</dbReference>
<sequence length="420" mass="44912">MATSPGRSSTTSSGRTATDSGSGSCAWTTRPNSGRRRRARFATDRSRRRPPCLPRKAGPAARPPPGATDNVPSVSQPPSDPGSAPGDAPTLDEVARLAGVSRATASRAINGGIRVSPGARAAVESAVQTLGYTPNPAARSLVTRRTDSVALVVPEPDERVFTDPFFVHTLRSVNRVLMPRDLQLVLLLARPGEEERRMLRYLRRRHIDGAIVVSHHSGDRLAEHLASLALPCAFVGRPWTGADKVAYVDTDNTAGSRLVTQRLIDRGCRRIATIAGPVDMAAGIDRLEGWRSTLRDAGLPDDAVAYGNFTEVGGQEAAVELLAKHPEIDGLVVASDLMAIGAMRVLAEAGRRVPDDIAVTGYDDLEIAERANPPLTTVRHPVGEMAEHATRLLLEQIEGVREPQPIRVIFPPALVVRASG</sequence>
<accession>A0A417XTA9</accession>
<evidence type="ECO:0000259" key="5">
    <source>
        <dbReference type="PROSITE" id="PS50932"/>
    </source>
</evidence>
<keyword evidence="1" id="KW-0805">Transcription regulation</keyword>
<keyword evidence="2" id="KW-0238">DNA-binding</keyword>